<evidence type="ECO:0000313" key="1">
    <source>
        <dbReference type="EMBL" id="MBU2949688.1"/>
    </source>
</evidence>
<keyword evidence="2" id="KW-1185">Reference proteome</keyword>
<name>A0ACC5U609_9FLAO</name>
<reference evidence="1" key="1">
    <citation type="submission" date="2021-05" db="EMBL/GenBank/DDBJ databases">
        <title>Draft genomes of bacteria isolated from model marine particles.</title>
        <authorList>
            <person name="Datta M.S."/>
            <person name="Schwartzman J.A."/>
            <person name="Enke T.N."/>
            <person name="Saavedra J."/>
            <person name="Cermak N."/>
            <person name="Cordero O.X."/>
        </authorList>
    </citation>
    <scope>NUCLEOTIDE SEQUENCE</scope>
    <source>
        <strain evidence="1">I2M19</strain>
    </source>
</reference>
<accession>A0ACC5U609</accession>
<evidence type="ECO:0000313" key="2">
    <source>
        <dbReference type="Proteomes" id="UP001647509"/>
    </source>
</evidence>
<protein>
    <submittedName>
        <fullName evidence="1">PorT family protein</fullName>
    </submittedName>
</protein>
<comment type="caution">
    <text evidence="1">The sequence shown here is derived from an EMBL/GenBank/DDBJ whole genome shotgun (WGS) entry which is preliminary data.</text>
</comment>
<dbReference type="Proteomes" id="UP001647509">
    <property type="component" value="Unassembled WGS sequence"/>
</dbReference>
<dbReference type="EMBL" id="JAHKPD010000008">
    <property type="protein sequence ID" value="MBU2949688.1"/>
    <property type="molecule type" value="Genomic_DNA"/>
</dbReference>
<sequence length="227" mass="25861">MKYKSFLLLVTIILCFVTKSFSQSNHFIIRNGIGITGGLTQFDMLTDNFTTKASHGYLGGLRALVDIPHKWYNFSYGMQFSENKIEILGRPSLLSLEENFIDYKLLLVQCDFLLQVKLIKNYLTLDLGPMLQHNGNLEFRDESQEDYYINNYSNLTAEAITNLSKFHVNGVIGASVGIRNFMIKGRYIYGFTNILDKLNKQNVDNTGGKSKFEGHQHMITLSAIVTF</sequence>
<gene>
    <name evidence="1" type="ORF">KO493_03135</name>
</gene>
<proteinExistence type="predicted"/>
<organism evidence="1 2">
    <name type="scientific">Pseudotamlana agarivorans</name>
    <dbReference type="NCBI Taxonomy" id="481183"/>
    <lineage>
        <taxon>Bacteria</taxon>
        <taxon>Pseudomonadati</taxon>
        <taxon>Bacteroidota</taxon>
        <taxon>Flavobacteriia</taxon>
        <taxon>Flavobacteriales</taxon>
        <taxon>Flavobacteriaceae</taxon>
        <taxon>Pseudotamlana</taxon>
    </lineage>
</organism>